<dbReference type="GO" id="GO:0009011">
    <property type="term" value="F:alpha-1,4-glucan glucosyltransferase (ADP-glucose donor) activity"/>
    <property type="evidence" value="ECO:0007669"/>
    <property type="project" value="UniProtKB-UniRule"/>
</dbReference>
<name>A0A1I5ZCW3_9RHOB</name>
<dbReference type="Proteomes" id="UP000243106">
    <property type="component" value="Unassembled WGS sequence"/>
</dbReference>
<dbReference type="CDD" id="cd03791">
    <property type="entry name" value="GT5_Glycogen_synthase_DULL1-like"/>
    <property type="match status" value="1"/>
</dbReference>
<dbReference type="STRING" id="93684.SAMN05421853_10922"/>
<protein>
    <recommendedName>
        <fullName evidence="8">Glycogen synthase</fullName>
        <ecNumber evidence="8">2.4.1.21</ecNumber>
    </recommendedName>
    <alternativeName>
        <fullName evidence="8">Starch [bacterial glycogen] synthase</fullName>
    </alternativeName>
</protein>
<dbReference type="AlphaFoldDB" id="A0A1I5ZCW3"/>
<dbReference type="PANTHER" id="PTHR45825:SF11">
    <property type="entry name" value="ALPHA AMYLASE DOMAIN-CONTAINING PROTEIN"/>
    <property type="match status" value="1"/>
</dbReference>
<evidence type="ECO:0000256" key="2">
    <source>
        <dbReference type="ARBA" id="ARBA00002764"/>
    </source>
</evidence>
<evidence type="ECO:0000256" key="5">
    <source>
        <dbReference type="ARBA" id="ARBA00022676"/>
    </source>
</evidence>
<reference evidence="12" key="1">
    <citation type="submission" date="2016-10" db="EMBL/GenBank/DDBJ databases">
        <authorList>
            <person name="Varghese N."/>
            <person name="Submissions S."/>
        </authorList>
    </citation>
    <scope>NUCLEOTIDE SEQUENCE [LARGE SCALE GENOMIC DNA]</scope>
    <source>
        <strain evidence="12">JCM 10271</strain>
    </source>
</reference>
<dbReference type="UniPathway" id="UPA00164"/>
<evidence type="ECO:0000256" key="3">
    <source>
        <dbReference type="ARBA" id="ARBA00004964"/>
    </source>
</evidence>
<evidence type="ECO:0000256" key="6">
    <source>
        <dbReference type="ARBA" id="ARBA00022679"/>
    </source>
</evidence>
<evidence type="ECO:0000256" key="4">
    <source>
        <dbReference type="ARBA" id="ARBA00010281"/>
    </source>
</evidence>
<evidence type="ECO:0000256" key="8">
    <source>
        <dbReference type="HAMAP-Rule" id="MF_00484"/>
    </source>
</evidence>
<dbReference type="HAMAP" id="MF_00484">
    <property type="entry name" value="Glycogen_synth"/>
    <property type="match status" value="1"/>
</dbReference>
<evidence type="ECO:0000313" key="12">
    <source>
        <dbReference type="Proteomes" id="UP000243106"/>
    </source>
</evidence>
<dbReference type="InterPro" id="IPR013534">
    <property type="entry name" value="Starch_synth_cat_dom"/>
</dbReference>
<gene>
    <name evidence="8" type="primary">glgA</name>
    <name evidence="11" type="ORF">SAMN05421853_10922</name>
</gene>
<feature type="domain" description="Starch synthase catalytic" evidence="10">
    <location>
        <begin position="3"/>
        <end position="236"/>
    </location>
</feature>
<dbReference type="GO" id="GO:0004373">
    <property type="term" value="F:alpha-1,4-glucan glucosyltransferase (UDP-glucose donor) activity"/>
    <property type="evidence" value="ECO:0007669"/>
    <property type="project" value="InterPro"/>
</dbReference>
<comment type="similarity">
    <text evidence="4 8">Belongs to the glycosyltransferase 1 family. Bacterial/plant glycogen synthase subfamily.</text>
</comment>
<dbReference type="EMBL" id="FOXV01000009">
    <property type="protein sequence ID" value="SFQ54321.1"/>
    <property type="molecule type" value="Genomic_DNA"/>
</dbReference>
<evidence type="ECO:0000256" key="1">
    <source>
        <dbReference type="ARBA" id="ARBA00001478"/>
    </source>
</evidence>
<dbReference type="PANTHER" id="PTHR45825">
    <property type="entry name" value="GRANULE-BOUND STARCH SYNTHASE 1, CHLOROPLASTIC/AMYLOPLASTIC"/>
    <property type="match status" value="1"/>
</dbReference>
<proteinExistence type="inferred from homology"/>
<keyword evidence="12" id="KW-1185">Reference proteome</keyword>
<dbReference type="GO" id="GO:0005978">
    <property type="term" value="P:glycogen biosynthetic process"/>
    <property type="evidence" value="ECO:0007669"/>
    <property type="project" value="UniProtKB-UniRule"/>
</dbReference>
<keyword evidence="5 8" id="KW-0328">Glycosyltransferase</keyword>
<comment type="catalytic activity">
    <reaction evidence="1 8">
        <text>[(1-&gt;4)-alpha-D-glucosyl](n) + ADP-alpha-D-glucose = [(1-&gt;4)-alpha-D-glucosyl](n+1) + ADP + H(+)</text>
        <dbReference type="Rhea" id="RHEA:18189"/>
        <dbReference type="Rhea" id="RHEA-COMP:9584"/>
        <dbReference type="Rhea" id="RHEA-COMP:9587"/>
        <dbReference type="ChEBI" id="CHEBI:15378"/>
        <dbReference type="ChEBI" id="CHEBI:15444"/>
        <dbReference type="ChEBI" id="CHEBI:57498"/>
        <dbReference type="ChEBI" id="CHEBI:456216"/>
        <dbReference type="EC" id="2.4.1.21"/>
    </reaction>
</comment>
<dbReference type="Pfam" id="PF08323">
    <property type="entry name" value="Glyco_transf_5"/>
    <property type="match status" value="1"/>
</dbReference>
<feature type="binding site" evidence="8">
    <location>
        <position position="16"/>
    </location>
    <ligand>
        <name>ADP-alpha-D-glucose</name>
        <dbReference type="ChEBI" id="CHEBI:57498"/>
    </ligand>
</feature>
<comment type="pathway">
    <text evidence="3 8">Glycan biosynthesis; glycogen biosynthesis.</text>
</comment>
<sequence>MIRVLSTASECVPLVKTGGLADVAGALPAALAPEGVEMRTLIPAYRPVKAALTGGKVHDLGEVMGGSAHLLEARLGEAVLYALDAPHLFDREGGPYLDASGRDFDDNPERFAALSQVAALLAAEGIEGWHPDILHVHDWQTALAPLYLAERKPTRHPGTVLTIHNIAFQGMIPADRRMRLDLPEAGFTSDGYEFWGQISALKVGLVWADRITTVSPTYAEELLTPEFGMGMEGVLTARRSDLSGILNGIDRAAWTPPYKSPRGKAKHRAALRREFELPEADGPLCIVISRLSHQKGLDVLLDALPALIDHGGQLALLGSGDPALEAAFRQAAQHRNVAVRIGYDEALSHRMMAGADAILVPSRFEPCGLTQLYGLSHGTLPVVARTGGLNDTVIDANPMALQSGVATGLQFQPVTASALAGTFARLHALWSEPAQWQKMMKNAMAQDVGWDVSARAYAALYQDLTPET</sequence>
<accession>A0A1I5ZCW3</accession>
<dbReference type="GO" id="GO:0005829">
    <property type="term" value="C:cytosol"/>
    <property type="evidence" value="ECO:0007669"/>
    <property type="project" value="TreeGrafter"/>
</dbReference>
<dbReference type="InterPro" id="IPR001296">
    <property type="entry name" value="Glyco_trans_1"/>
</dbReference>
<dbReference type="EC" id="2.4.1.21" evidence="8"/>
<dbReference type="Pfam" id="PF00534">
    <property type="entry name" value="Glycos_transf_1"/>
    <property type="match status" value="1"/>
</dbReference>
<evidence type="ECO:0000313" key="11">
    <source>
        <dbReference type="EMBL" id="SFQ54321.1"/>
    </source>
</evidence>
<keyword evidence="7 8" id="KW-0320">Glycogen biosynthesis</keyword>
<comment type="function">
    <text evidence="2 8">Synthesizes alpha-1,4-glucan chains using ADP-glucose.</text>
</comment>
<evidence type="ECO:0000259" key="10">
    <source>
        <dbReference type="Pfam" id="PF08323"/>
    </source>
</evidence>
<dbReference type="SUPFAM" id="SSF53756">
    <property type="entry name" value="UDP-Glycosyltransferase/glycogen phosphorylase"/>
    <property type="match status" value="1"/>
</dbReference>
<dbReference type="NCBIfam" id="TIGR02095">
    <property type="entry name" value="glgA"/>
    <property type="match status" value="1"/>
</dbReference>
<dbReference type="InterPro" id="IPR011835">
    <property type="entry name" value="GS/SS"/>
</dbReference>
<evidence type="ECO:0000256" key="7">
    <source>
        <dbReference type="ARBA" id="ARBA00023056"/>
    </source>
</evidence>
<dbReference type="NCBIfam" id="NF001899">
    <property type="entry name" value="PRK00654.1-2"/>
    <property type="match status" value="1"/>
</dbReference>
<dbReference type="Gene3D" id="3.40.50.2000">
    <property type="entry name" value="Glycogen Phosphorylase B"/>
    <property type="match status" value="2"/>
</dbReference>
<evidence type="ECO:0000259" key="9">
    <source>
        <dbReference type="Pfam" id="PF00534"/>
    </source>
</evidence>
<organism evidence="11 12">
    <name type="scientific">Roseivivax halotolerans</name>
    <dbReference type="NCBI Taxonomy" id="93684"/>
    <lineage>
        <taxon>Bacteria</taxon>
        <taxon>Pseudomonadati</taxon>
        <taxon>Pseudomonadota</taxon>
        <taxon>Alphaproteobacteria</taxon>
        <taxon>Rhodobacterales</taxon>
        <taxon>Roseobacteraceae</taxon>
        <taxon>Roseivivax</taxon>
    </lineage>
</organism>
<keyword evidence="6 8" id="KW-0808">Transferase</keyword>
<dbReference type="RefSeq" id="WP_093013007.1">
    <property type="nucleotide sequence ID" value="NZ_FOXV01000009.1"/>
</dbReference>
<feature type="domain" description="Glycosyl transferase family 1" evidence="9">
    <location>
        <begin position="278"/>
        <end position="438"/>
    </location>
</feature>